<evidence type="ECO:0000313" key="1">
    <source>
        <dbReference type="EMBL" id="MBB4742624.1"/>
    </source>
</evidence>
<name>A0A7W7MA33_9ACTN</name>
<comment type="caution">
    <text evidence="1">The sequence shown here is derived from an EMBL/GenBank/DDBJ whole genome shotgun (WGS) entry which is preliminary data.</text>
</comment>
<accession>A0A7W7MA33</accession>
<keyword evidence="2" id="KW-1185">Reference proteome</keyword>
<reference evidence="1 2" key="1">
    <citation type="submission" date="2020-08" db="EMBL/GenBank/DDBJ databases">
        <title>Sequencing the genomes of 1000 actinobacteria strains.</title>
        <authorList>
            <person name="Klenk H.-P."/>
        </authorList>
    </citation>
    <scope>NUCLEOTIDE SEQUENCE [LARGE SCALE GENOMIC DNA]</scope>
    <source>
        <strain evidence="1 2">DSM 45809</strain>
    </source>
</reference>
<dbReference type="Proteomes" id="UP000546162">
    <property type="component" value="Unassembled WGS sequence"/>
</dbReference>
<evidence type="ECO:0008006" key="3">
    <source>
        <dbReference type="Google" id="ProtNLM"/>
    </source>
</evidence>
<proteinExistence type="predicted"/>
<evidence type="ECO:0000313" key="2">
    <source>
        <dbReference type="Proteomes" id="UP000546162"/>
    </source>
</evidence>
<gene>
    <name evidence="1" type="ORF">BJY16_006083</name>
</gene>
<protein>
    <recommendedName>
        <fullName evidence="3">DUF4288 domain-containing protein</fullName>
    </recommendedName>
</protein>
<sequence length="105" mass="11212">MNWYSVRGVFAFGGERVTTYEERLTLWQAADVDAAITLAEREAAAYAADLDGCAFTGLLQAYAMNDAPGHGAEVFSLMRDSALAPDDYLSGFFDTGAERQGTSGG</sequence>
<dbReference type="RefSeq" id="WP_185042967.1">
    <property type="nucleotide sequence ID" value="NZ_BAABFG010000005.1"/>
</dbReference>
<organism evidence="1 2">
    <name type="scientific">Actinoplanes octamycinicus</name>
    <dbReference type="NCBI Taxonomy" id="135948"/>
    <lineage>
        <taxon>Bacteria</taxon>
        <taxon>Bacillati</taxon>
        <taxon>Actinomycetota</taxon>
        <taxon>Actinomycetes</taxon>
        <taxon>Micromonosporales</taxon>
        <taxon>Micromonosporaceae</taxon>
        <taxon>Actinoplanes</taxon>
    </lineage>
</organism>
<dbReference type="EMBL" id="JACHNB010000001">
    <property type="protein sequence ID" value="MBB4742624.1"/>
    <property type="molecule type" value="Genomic_DNA"/>
</dbReference>
<dbReference type="AlphaFoldDB" id="A0A7W7MA33"/>